<evidence type="ECO:0000256" key="2">
    <source>
        <dbReference type="SAM" id="Coils"/>
    </source>
</evidence>
<dbReference type="NCBIfam" id="TIGR01730">
    <property type="entry name" value="RND_mfp"/>
    <property type="match status" value="1"/>
</dbReference>
<comment type="caution">
    <text evidence="7">The sequence shown here is derived from an EMBL/GenBank/DDBJ whole genome shotgun (WGS) entry which is preliminary data.</text>
</comment>
<dbReference type="PROSITE" id="PS51257">
    <property type="entry name" value="PROKAR_LIPOPROTEIN"/>
    <property type="match status" value="1"/>
</dbReference>
<dbReference type="Pfam" id="PF25944">
    <property type="entry name" value="Beta-barrel_RND"/>
    <property type="match status" value="1"/>
</dbReference>
<dbReference type="InterPro" id="IPR058627">
    <property type="entry name" value="MdtA-like_C"/>
</dbReference>
<dbReference type="InterPro" id="IPR058626">
    <property type="entry name" value="MdtA-like_b-barrel"/>
</dbReference>
<name>A0ABW5NJ88_9SPHI</name>
<keyword evidence="3" id="KW-0732">Signal</keyword>
<dbReference type="InterPro" id="IPR006143">
    <property type="entry name" value="RND_pump_MFP"/>
</dbReference>
<sequence length="378" mass="42128">MRNSIFACAISIAALALGACTASSNDNENSNTETKKAGRSIPVVDLVEMDTTVYKQYIADIQAFRNVELRSRLTGFLESIHVDEGAQVRKGQVLFRLNSEEYKAELAKAKALRSSAQADAKKIELEMERTKKLVEKNIVSETEYELLEVQLRAANAKIEEASAMVQQAQTQLSFVEIRAPFDGRINRVLLKEGSLLNEGSLLTTISDLSQVNVYFDISESEYLNLARDSNFNRNNYRKEVQLLLANGDRYPSKGIAEIVESEFESQTGSISLRARFPNQRLLLSHGASGKIAVPLATGNLLFIHQKCVLEIQDKVYAYVLQDDNTIKMTPFNAGQRVGHFYVVNSGLDRGDKVVYEGVQSLRDGMTINPKDAVFKVKD</sequence>
<gene>
    <name evidence="7" type="ORF">ACFSQ3_09115</name>
</gene>
<dbReference type="Pfam" id="PF25973">
    <property type="entry name" value="BSH_CzcB"/>
    <property type="match status" value="1"/>
</dbReference>
<protein>
    <submittedName>
        <fullName evidence="7">Efflux RND transporter periplasmic adaptor subunit</fullName>
    </submittedName>
</protein>
<dbReference type="Gene3D" id="1.10.287.470">
    <property type="entry name" value="Helix hairpin bin"/>
    <property type="match status" value="1"/>
</dbReference>
<evidence type="ECO:0000256" key="1">
    <source>
        <dbReference type="ARBA" id="ARBA00009477"/>
    </source>
</evidence>
<organism evidence="7 8">
    <name type="scientific">Sphingobacterium corticis</name>
    <dbReference type="NCBI Taxonomy" id="1812823"/>
    <lineage>
        <taxon>Bacteria</taxon>
        <taxon>Pseudomonadati</taxon>
        <taxon>Bacteroidota</taxon>
        <taxon>Sphingobacteriia</taxon>
        <taxon>Sphingobacteriales</taxon>
        <taxon>Sphingobacteriaceae</taxon>
        <taxon>Sphingobacterium</taxon>
    </lineage>
</organism>
<dbReference type="Pfam" id="PF25967">
    <property type="entry name" value="RND-MFP_C"/>
    <property type="match status" value="1"/>
</dbReference>
<proteinExistence type="inferred from homology"/>
<feature type="coiled-coil region" evidence="2">
    <location>
        <begin position="99"/>
        <end position="178"/>
    </location>
</feature>
<evidence type="ECO:0000259" key="5">
    <source>
        <dbReference type="Pfam" id="PF25967"/>
    </source>
</evidence>
<feature type="domain" description="Multidrug resistance protein MdtA-like C-terminal permuted SH3" evidence="5">
    <location>
        <begin position="311"/>
        <end position="359"/>
    </location>
</feature>
<keyword evidence="8" id="KW-1185">Reference proteome</keyword>
<dbReference type="Gene3D" id="2.40.30.170">
    <property type="match status" value="1"/>
</dbReference>
<evidence type="ECO:0000256" key="3">
    <source>
        <dbReference type="SAM" id="SignalP"/>
    </source>
</evidence>
<accession>A0ABW5NJ88</accession>
<dbReference type="PANTHER" id="PTHR30158:SF23">
    <property type="entry name" value="MULTIDRUG RESISTANCE PROTEIN MEXA"/>
    <property type="match status" value="1"/>
</dbReference>
<evidence type="ECO:0000313" key="7">
    <source>
        <dbReference type="EMBL" id="MFD2599112.1"/>
    </source>
</evidence>
<feature type="chain" id="PRO_5047542008" evidence="3">
    <location>
        <begin position="25"/>
        <end position="378"/>
    </location>
</feature>
<dbReference type="SUPFAM" id="SSF111369">
    <property type="entry name" value="HlyD-like secretion proteins"/>
    <property type="match status" value="1"/>
</dbReference>
<evidence type="ECO:0000259" key="4">
    <source>
        <dbReference type="Pfam" id="PF25944"/>
    </source>
</evidence>
<comment type="similarity">
    <text evidence="1">Belongs to the membrane fusion protein (MFP) (TC 8.A.1) family.</text>
</comment>
<keyword evidence="2" id="KW-0175">Coiled coil</keyword>
<dbReference type="Gene3D" id="2.40.50.100">
    <property type="match status" value="1"/>
</dbReference>
<dbReference type="RefSeq" id="WP_380869238.1">
    <property type="nucleotide sequence ID" value="NZ_JBHUMA010000006.1"/>
</dbReference>
<reference evidence="8" key="1">
    <citation type="journal article" date="2019" name="Int. J. Syst. Evol. Microbiol.">
        <title>The Global Catalogue of Microorganisms (GCM) 10K type strain sequencing project: providing services to taxonomists for standard genome sequencing and annotation.</title>
        <authorList>
            <consortium name="The Broad Institute Genomics Platform"/>
            <consortium name="The Broad Institute Genome Sequencing Center for Infectious Disease"/>
            <person name="Wu L."/>
            <person name="Ma J."/>
        </authorList>
    </citation>
    <scope>NUCLEOTIDE SEQUENCE [LARGE SCALE GENOMIC DNA]</scope>
    <source>
        <strain evidence="8">KCTC 42248</strain>
    </source>
</reference>
<feature type="domain" description="Multidrug resistance protein MdtA-like beta-barrel" evidence="4">
    <location>
        <begin position="211"/>
        <end position="284"/>
    </location>
</feature>
<dbReference type="Proteomes" id="UP001597393">
    <property type="component" value="Unassembled WGS sequence"/>
</dbReference>
<evidence type="ECO:0000259" key="6">
    <source>
        <dbReference type="Pfam" id="PF25973"/>
    </source>
</evidence>
<dbReference type="PANTHER" id="PTHR30158">
    <property type="entry name" value="ACRA/E-RELATED COMPONENT OF DRUG EFFLUX TRANSPORTER"/>
    <property type="match status" value="1"/>
</dbReference>
<feature type="signal peptide" evidence="3">
    <location>
        <begin position="1"/>
        <end position="24"/>
    </location>
</feature>
<dbReference type="Gene3D" id="2.40.420.20">
    <property type="match status" value="1"/>
</dbReference>
<dbReference type="InterPro" id="IPR058647">
    <property type="entry name" value="BSH_CzcB-like"/>
</dbReference>
<feature type="domain" description="CzcB-like barrel-sandwich hybrid" evidence="6">
    <location>
        <begin position="68"/>
        <end position="207"/>
    </location>
</feature>
<evidence type="ECO:0000313" key="8">
    <source>
        <dbReference type="Proteomes" id="UP001597393"/>
    </source>
</evidence>
<dbReference type="EMBL" id="JBHUMA010000006">
    <property type="protein sequence ID" value="MFD2599112.1"/>
    <property type="molecule type" value="Genomic_DNA"/>
</dbReference>